<feature type="non-terminal residue" evidence="1">
    <location>
        <position position="128"/>
    </location>
</feature>
<organism evidence="1">
    <name type="scientific">Mycobacterium tuberculosis</name>
    <dbReference type="NCBI Taxonomy" id="1773"/>
    <lineage>
        <taxon>Bacteria</taxon>
        <taxon>Bacillati</taxon>
        <taxon>Actinomycetota</taxon>
        <taxon>Actinomycetes</taxon>
        <taxon>Mycobacteriales</taxon>
        <taxon>Mycobacteriaceae</taxon>
        <taxon>Mycobacterium</taxon>
        <taxon>Mycobacterium tuberculosis complex</taxon>
    </lineage>
</organism>
<accession>Q9KH40</accession>
<sequence>MIDRLAKIPVVHFCGDHRHHPERDGDLLSASARHVRHRNLRRECRLRRGRWPVQERQRHLPRCRGRAGGVGGAKSQWRYRAHATEQWHRHSVELTATVRSVSAIGEQYIDLVPPENPSSTKLRNGFRI</sequence>
<name>Q9KH40_MYCTX</name>
<reference evidence="1" key="1">
    <citation type="submission" date="2000-05" db="EMBL/GenBank/DDBJ databases">
        <title>DNA fragment encoding a putative Proline Rich Protein isolated using a genetic Screen to clone methylase genes.</title>
        <authorList>
            <person name="Sikder D."/>
            <person name="Gupta S."/>
            <person name="Nagaraja V."/>
        </authorList>
    </citation>
    <scope>NUCLEOTIDE SEQUENCE</scope>
</reference>
<proteinExistence type="predicted"/>
<dbReference type="AlphaFoldDB" id="Q9KH40"/>
<protein>
    <submittedName>
        <fullName evidence="1">Proline rich protein</fullName>
    </submittedName>
</protein>
<dbReference type="EMBL" id="AF272031">
    <property type="protein sequence ID" value="AAF76208.1"/>
    <property type="molecule type" value="Genomic_DNA"/>
</dbReference>
<evidence type="ECO:0000313" key="1">
    <source>
        <dbReference type="EMBL" id="AAF76208.1"/>
    </source>
</evidence>